<proteinExistence type="predicted"/>
<comment type="caution">
    <text evidence="1">The sequence shown here is derived from an EMBL/GenBank/DDBJ whole genome shotgun (WGS) entry which is preliminary data.</text>
</comment>
<evidence type="ECO:0000313" key="1">
    <source>
        <dbReference type="EMBL" id="MCF4122385.1"/>
    </source>
</evidence>
<keyword evidence="2" id="KW-1185">Reference proteome</keyword>
<accession>A0AA41U8G4</accession>
<sequence>MLLRHMARPLLGSWFIYDGAQAALHPNEHLQAAREGSVLATKTFGVEPLTEKQLTTLVRAHGAATAAAGLLLALGKAPRVSALALALLTLPLAAVNQPFTAPKAERSARTERFVRNLGAVGAALIAGADMEGRPGVAWRVQHARATRAAVHAAKDAKKAVTHA</sequence>
<dbReference type="RefSeq" id="WP_236090183.1">
    <property type="nucleotide sequence ID" value="NZ_JAKGSG010000042.1"/>
</dbReference>
<organism evidence="1 2">
    <name type="scientific">Antribacter soli</name>
    <dbReference type="NCBI Taxonomy" id="2910976"/>
    <lineage>
        <taxon>Bacteria</taxon>
        <taxon>Bacillati</taxon>
        <taxon>Actinomycetota</taxon>
        <taxon>Actinomycetes</taxon>
        <taxon>Micrococcales</taxon>
        <taxon>Promicromonosporaceae</taxon>
        <taxon>Antribacter</taxon>
    </lineage>
</organism>
<dbReference type="Proteomes" id="UP001165405">
    <property type="component" value="Unassembled WGS sequence"/>
</dbReference>
<dbReference type="AlphaFoldDB" id="A0AA41U8G4"/>
<reference evidence="1" key="1">
    <citation type="submission" date="2022-01" db="EMBL/GenBank/DDBJ databases">
        <title>Antribacter sp. nov., isolated from Guizhou of China.</title>
        <authorList>
            <person name="Chengliang C."/>
            <person name="Ya Z."/>
        </authorList>
    </citation>
    <scope>NUCLEOTIDE SEQUENCE</scope>
    <source>
        <strain evidence="1">KLBMP 9083</strain>
    </source>
</reference>
<dbReference type="GO" id="GO:0016020">
    <property type="term" value="C:membrane"/>
    <property type="evidence" value="ECO:0007669"/>
    <property type="project" value="UniProtKB-SubCell"/>
</dbReference>
<gene>
    <name evidence="1" type="ORF">L1785_15515</name>
</gene>
<name>A0AA41U8G4_9MICO</name>
<protein>
    <submittedName>
        <fullName evidence="1">DoxX family membrane protein</fullName>
    </submittedName>
</protein>
<evidence type="ECO:0000313" key="2">
    <source>
        <dbReference type="Proteomes" id="UP001165405"/>
    </source>
</evidence>
<dbReference type="EMBL" id="JAKGSG010000042">
    <property type="protein sequence ID" value="MCF4122385.1"/>
    <property type="molecule type" value="Genomic_DNA"/>
</dbReference>